<dbReference type="PANTHER" id="PTHR31286:SF183">
    <property type="entry name" value="CCHC-TYPE DOMAIN-CONTAINING PROTEIN"/>
    <property type="match status" value="1"/>
</dbReference>
<dbReference type="GO" id="GO:0008270">
    <property type="term" value="F:zinc ion binding"/>
    <property type="evidence" value="ECO:0007669"/>
    <property type="project" value="UniProtKB-KW"/>
</dbReference>
<dbReference type="InterPro" id="IPR036875">
    <property type="entry name" value="Znf_CCHC_sf"/>
</dbReference>
<dbReference type="AlphaFoldDB" id="A0AAP0MFC9"/>
<organism evidence="3 4">
    <name type="scientific">Citrus x changshan-huyou</name>
    <dbReference type="NCBI Taxonomy" id="2935761"/>
    <lineage>
        <taxon>Eukaryota</taxon>
        <taxon>Viridiplantae</taxon>
        <taxon>Streptophyta</taxon>
        <taxon>Embryophyta</taxon>
        <taxon>Tracheophyta</taxon>
        <taxon>Spermatophyta</taxon>
        <taxon>Magnoliopsida</taxon>
        <taxon>eudicotyledons</taxon>
        <taxon>Gunneridae</taxon>
        <taxon>Pentapetalae</taxon>
        <taxon>rosids</taxon>
        <taxon>malvids</taxon>
        <taxon>Sapindales</taxon>
        <taxon>Rutaceae</taxon>
        <taxon>Aurantioideae</taxon>
        <taxon>Citrus</taxon>
    </lineage>
</organism>
<keyword evidence="1" id="KW-0862">Zinc</keyword>
<dbReference type="Proteomes" id="UP001428341">
    <property type="component" value="Unassembled WGS sequence"/>
</dbReference>
<evidence type="ECO:0000313" key="4">
    <source>
        <dbReference type="Proteomes" id="UP001428341"/>
    </source>
</evidence>
<evidence type="ECO:0000259" key="2">
    <source>
        <dbReference type="PROSITE" id="PS50158"/>
    </source>
</evidence>
<keyword evidence="4" id="KW-1185">Reference proteome</keyword>
<protein>
    <recommendedName>
        <fullName evidence="2">CCHC-type domain-containing protein</fullName>
    </recommendedName>
</protein>
<dbReference type="SUPFAM" id="SSF57756">
    <property type="entry name" value="Retrovirus zinc finger-like domains"/>
    <property type="match status" value="1"/>
</dbReference>
<name>A0AAP0MFC9_9ROSI</name>
<reference evidence="3 4" key="1">
    <citation type="submission" date="2024-05" db="EMBL/GenBank/DDBJ databases">
        <title>Haplotype-resolved chromosome-level genome assembly of Huyou (Citrus changshanensis).</title>
        <authorList>
            <person name="Miao C."/>
            <person name="Chen W."/>
            <person name="Wu Y."/>
            <person name="Wang L."/>
            <person name="Zhao S."/>
            <person name="Grierson D."/>
            <person name="Xu C."/>
            <person name="Chen K."/>
        </authorList>
    </citation>
    <scope>NUCLEOTIDE SEQUENCE [LARGE SCALE GENOMIC DNA]</scope>
    <source>
        <strain evidence="3">01-14</strain>
        <tissue evidence="3">Leaf</tissue>
    </source>
</reference>
<dbReference type="PROSITE" id="PS50158">
    <property type="entry name" value="ZF_CCHC"/>
    <property type="match status" value="1"/>
</dbReference>
<evidence type="ECO:0000256" key="1">
    <source>
        <dbReference type="PROSITE-ProRule" id="PRU00047"/>
    </source>
</evidence>
<dbReference type="Pfam" id="PF14392">
    <property type="entry name" value="zf-CCHC_4"/>
    <property type="match status" value="1"/>
</dbReference>
<dbReference type="InterPro" id="IPR025836">
    <property type="entry name" value="Zn_knuckle_CX2CX4HX4C"/>
</dbReference>
<keyword evidence="1" id="KW-0479">Metal-binding</keyword>
<evidence type="ECO:0000313" key="3">
    <source>
        <dbReference type="EMBL" id="KAK9201000.1"/>
    </source>
</evidence>
<proteinExistence type="predicted"/>
<keyword evidence="1" id="KW-0863">Zinc-finger</keyword>
<dbReference type="InterPro" id="IPR001878">
    <property type="entry name" value="Znf_CCHC"/>
</dbReference>
<dbReference type="PANTHER" id="PTHR31286">
    <property type="entry name" value="GLYCINE-RICH CELL WALL STRUCTURAL PROTEIN 1.8-LIKE"/>
    <property type="match status" value="1"/>
</dbReference>
<sequence>MDEIYASLSIEEEDEGGLIIEGDDVEDGRDGKIDFRFCLVGRFLTDKRVLDSGPWTFDQHILIVKRLGESDQPHMVPLYHTSFWIQVYNLPIGFLSEKVLQNIGNYIGEFQASDENNLMGVWRNYMRIRVSLDVRKPLKRRMKLRKTGSEWIWIDFKYERLHVFCFICGLLGHTEKQCPSLYDCHASTITKPYGQWMKAPIRRNNMNSGEKWLRSVPPEMGEGKYGNCMESADDMSIDSVHPIKSGIANLRSTEGGEKDRSVPLNKASNLLVPAKSQLTSKGKEVIGTGPTKEGEEDFELGLVVVENKRRRSKLELEENPVLQSGTSHMMEISLFQKNGLVVGSVNRAHRTQ</sequence>
<dbReference type="GO" id="GO:0003676">
    <property type="term" value="F:nucleic acid binding"/>
    <property type="evidence" value="ECO:0007669"/>
    <property type="project" value="InterPro"/>
</dbReference>
<dbReference type="InterPro" id="IPR040256">
    <property type="entry name" value="At4g02000-like"/>
</dbReference>
<gene>
    <name evidence="3" type="ORF">WN944_016201</name>
</gene>
<comment type="caution">
    <text evidence="3">The sequence shown here is derived from an EMBL/GenBank/DDBJ whole genome shotgun (WGS) entry which is preliminary data.</text>
</comment>
<dbReference type="EMBL" id="JBCGBO010000005">
    <property type="protein sequence ID" value="KAK9201000.1"/>
    <property type="molecule type" value="Genomic_DNA"/>
</dbReference>
<feature type="domain" description="CCHC-type" evidence="2">
    <location>
        <begin position="165"/>
        <end position="180"/>
    </location>
</feature>
<accession>A0AAP0MFC9</accession>